<dbReference type="Proteomes" id="UP001055439">
    <property type="component" value="Chromosome 1"/>
</dbReference>
<gene>
    <name evidence="6" type="ORF">MUK42_09428</name>
</gene>
<dbReference type="PROSITE" id="PS50072">
    <property type="entry name" value="CSA_PPIASE_2"/>
    <property type="match status" value="1"/>
</dbReference>
<dbReference type="PANTHER" id="PTHR11071:SF561">
    <property type="entry name" value="PEPTIDYL-PROLYL CIS-TRANS ISOMERASE D-RELATED"/>
    <property type="match status" value="1"/>
</dbReference>
<proteinExistence type="inferred from homology"/>
<evidence type="ECO:0000313" key="6">
    <source>
        <dbReference type="EMBL" id="URD75638.1"/>
    </source>
</evidence>
<evidence type="ECO:0000256" key="3">
    <source>
        <dbReference type="ARBA" id="ARBA00023235"/>
    </source>
</evidence>
<dbReference type="AlphaFoldDB" id="A0A9E7EEU3"/>
<evidence type="ECO:0000256" key="4">
    <source>
        <dbReference type="RuleBase" id="RU363019"/>
    </source>
</evidence>
<evidence type="ECO:0000313" key="7">
    <source>
        <dbReference type="Proteomes" id="UP001055439"/>
    </source>
</evidence>
<dbReference type="InterPro" id="IPR029000">
    <property type="entry name" value="Cyclophilin-like_dom_sf"/>
</dbReference>
<dbReference type="PRINTS" id="PR00153">
    <property type="entry name" value="CSAPPISMRASE"/>
</dbReference>
<feature type="domain" description="PPIase cyclophilin-type" evidence="5">
    <location>
        <begin position="8"/>
        <end position="131"/>
    </location>
</feature>
<comment type="catalytic activity">
    <reaction evidence="4">
        <text>[protein]-peptidylproline (omega=180) = [protein]-peptidylproline (omega=0)</text>
        <dbReference type="Rhea" id="RHEA:16237"/>
        <dbReference type="Rhea" id="RHEA-COMP:10747"/>
        <dbReference type="Rhea" id="RHEA-COMP:10748"/>
        <dbReference type="ChEBI" id="CHEBI:83833"/>
        <dbReference type="ChEBI" id="CHEBI:83834"/>
        <dbReference type="EC" id="5.2.1.8"/>
    </reaction>
</comment>
<evidence type="ECO:0000259" key="5">
    <source>
        <dbReference type="PROSITE" id="PS50072"/>
    </source>
</evidence>
<dbReference type="GO" id="GO:0003755">
    <property type="term" value="F:peptidyl-prolyl cis-trans isomerase activity"/>
    <property type="evidence" value="ECO:0007669"/>
    <property type="project" value="UniProtKB-UniRule"/>
</dbReference>
<accession>A0A9E7EEU3</accession>
<keyword evidence="7" id="KW-1185">Reference proteome</keyword>
<dbReference type="GO" id="GO:0016018">
    <property type="term" value="F:cyclosporin A binding"/>
    <property type="evidence" value="ECO:0007669"/>
    <property type="project" value="TreeGrafter"/>
</dbReference>
<evidence type="ECO:0000256" key="2">
    <source>
        <dbReference type="ARBA" id="ARBA00023110"/>
    </source>
</evidence>
<feature type="non-terminal residue" evidence="6">
    <location>
        <position position="1"/>
    </location>
</feature>
<dbReference type="PANTHER" id="PTHR11071">
    <property type="entry name" value="PEPTIDYL-PROLYL CIS-TRANS ISOMERASE"/>
    <property type="match status" value="1"/>
</dbReference>
<dbReference type="InterPro" id="IPR002130">
    <property type="entry name" value="Cyclophilin-type_PPIase_dom"/>
</dbReference>
<dbReference type="Pfam" id="PF00160">
    <property type="entry name" value="Pro_isomerase"/>
    <property type="match status" value="1"/>
</dbReference>
<dbReference type="SUPFAM" id="SSF50891">
    <property type="entry name" value="Cyclophilin-like"/>
    <property type="match status" value="1"/>
</dbReference>
<dbReference type="InterPro" id="IPR024936">
    <property type="entry name" value="Cyclophilin-type_PPIase"/>
</dbReference>
<dbReference type="GO" id="GO:0005737">
    <property type="term" value="C:cytoplasm"/>
    <property type="evidence" value="ECO:0007669"/>
    <property type="project" value="TreeGrafter"/>
</dbReference>
<dbReference type="EMBL" id="CP097502">
    <property type="protein sequence ID" value="URD75638.1"/>
    <property type="molecule type" value="Genomic_DNA"/>
</dbReference>
<keyword evidence="2 4" id="KW-0697">Rotamase</keyword>
<dbReference type="PIRSF" id="PIRSF001467">
    <property type="entry name" value="Peptidylpro_ismrse"/>
    <property type="match status" value="1"/>
</dbReference>
<organism evidence="6 7">
    <name type="scientific">Musa troglodytarum</name>
    <name type="common">fe'i banana</name>
    <dbReference type="NCBI Taxonomy" id="320322"/>
    <lineage>
        <taxon>Eukaryota</taxon>
        <taxon>Viridiplantae</taxon>
        <taxon>Streptophyta</taxon>
        <taxon>Embryophyta</taxon>
        <taxon>Tracheophyta</taxon>
        <taxon>Spermatophyta</taxon>
        <taxon>Magnoliopsida</taxon>
        <taxon>Liliopsida</taxon>
        <taxon>Zingiberales</taxon>
        <taxon>Musaceae</taxon>
        <taxon>Musa</taxon>
    </lineage>
</organism>
<reference evidence="6" key="1">
    <citation type="submission" date="2022-05" db="EMBL/GenBank/DDBJ databases">
        <title>The Musa troglodytarum L. genome provides insights into the mechanism of non-climacteric behaviour and enrichment of carotenoids.</title>
        <authorList>
            <person name="Wang J."/>
        </authorList>
    </citation>
    <scope>NUCLEOTIDE SEQUENCE</scope>
    <source>
        <tissue evidence="6">Leaf</tissue>
    </source>
</reference>
<evidence type="ECO:0000256" key="1">
    <source>
        <dbReference type="ARBA" id="ARBA00007365"/>
    </source>
</evidence>
<keyword evidence="3 4" id="KW-0413">Isomerase</keyword>
<dbReference type="EC" id="5.2.1.8" evidence="4"/>
<dbReference type="GO" id="GO:0006457">
    <property type="term" value="P:protein folding"/>
    <property type="evidence" value="ECO:0007669"/>
    <property type="project" value="TreeGrafter"/>
</dbReference>
<comment type="function">
    <text evidence="4">PPIases accelerate the folding of proteins. It catalyzes the cis-trans isomerization of proline imidic peptide bonds in oligopeptides.</text>
</comment>
<dbReference type="OrthoDB" id="193499at2759"/>
<sequence length="133" mass="14531">WSCIQTWCRRRPGRGAWGAAGSRCTTRGTRFLRVTPGFMCQSRDVAHNDGTGLESIYCGKFVDENFTRKHRGPGLLSMANGGRDMNAPWLDGKQVVFGRVVEGMTVVKAIDLMGSMSGENKTEVLVADCGQLS</sequence>
<dbReference type="Gene3D" id="2.40.100.10">
    <property type="entry name" value="Cyclophilin-like"/>
    <property type="match status" value="1"/>
</dbReference>
<comment type="similarity">
    <text evidence="1 4">Belongs to the cyclophilin-type PPIase family.</text>
</comment>
<name>A0A9E7EEU3_9LILI</name>
<protein>
    <recommendedName>
        <fullName evidence="4">Peptidyl-prolyl cis-trans isomerase</fullName>
        <shortName evidence="4">PPIase</shortName>
        <ecNumber evidence="4">5.2.1.8</ecNumber>
    </recommendedName>
</protein>